<evidence type="ECO:0000256" key="6">
    <source>
        <dbReference type="ARBA" id="ARBA00022989"/>
    </source>
</evidence>
<evidence type="ECO:0000256" key="3">
    <source>
        <dbReference type="ARBA" id="ARBA00022475"/>
    </source>
</evidence>
<evidence type="ECO:0000256" key="4">
    <source>
        <dbReference type="ARBA" id="ARBA00022519"/>
    </source>
</evidence>
<accession>A0A1H8MGF5</accession>
<feature type="transmembrane region" description="Helical" evidence="8">
    <location>
        <begin position="12"/>
        <end position="30"/>
    </location>
</feature>
<keyword evidence="11" id="KW-1185">Reference proteome</keyword>
<dbReference type="PANTHER" id="PTHR23522">
    <property type="entry name" value="BLL5896 PROTEIN"/>
    <property type="match status" value="1"/>
</dbReference>
<dbReference type="SUPFAM" id="SSF103473">
    <property type="entry name" value="MFS general substrate transporter"/>
    <property type="match status" value="1"/>
</dbReference>
<keyword evidence="7 8" id="KW-0472">Membrane</keyword>
<keyword evidence="6 8" id="KW-1133">Transmembrane helix</keyword>
<keyword evidence="3" id="KW-1003">Cell membrane</keyword>
<keyword evidence="5 8" id="KW-0812">Transmembrane</keyword>
<evidence type="ECO:0000256" key="8">
    <source>
        <dbReference type="SAM" id="Phobius"/>
    </source>
</evidence>
<feature type="transmembrane region" description="Helical" evidence="8">
    <location>
        <begin position="136"/>
        <end position="155"/>
    </location>
</feature>
<evidence type="ECO:0000259" key="9">
    <source>
        <dbReference type="Pfam" id="PF12832"/>
    </source>
</evidence>
<feature type="transmembrane region" description="Helical" evidence="8">
    <location>
        <begin position="236"/>
        <end position="255"/>
    </location>
</feature>
<reference evidence="10 11" key="1">
    <citation type="submission" date="2016-10" db="EMBL/GenBank/DDBJ databases">
        <authorList>
            <person name="de Groot N.N."/>
        </authorList>
    </citation>
    <scope>NUCLEOTIDE SEQUENCE [LARGE SCALE GENOMIC DNA]</scope>
    <source>
        <strain evidence="10 11">CGMCC 1.10434</strain>
    </source>
</reference>
<proteinExistence type="predicted"/>
<feature type="transmembrane region" description="Helical" evidence="8">
    <location>
        <begin position="200"/>
        <end position="216"/>
    </location>
</feature>
<protein>
    <submittedName>
        <fullName evidence="10">MFS transporter, PPP family, 3-phenylpropionic acid transporter</fullName>
    </submittedName>
</protein>
<dbReference type="AlphaFoldDB" id="A0A1H8MGF5"/>
<dbReference type="Gene3D" id="1.20.1250.20">
    <property type="entry name" value="MFS general substrate transporter like domains"/>
    <property type="match status" value="2"/>
</dbReference>
<dbReference type="RefSeq" id="WP_091496575.1">
    <property type="nucleotide sequence ID" value="NZ_FODJ01000004.1"/>
</dbReference>
<feature type="transmembrane region" description="Helical" evidence="8">
    <location>
        <begin position="355"/>
        <end position="378"/>
    </location>
</feature>
<name>A0A1H8MGF5_9BACI</name>
<feature type="transmembrane region" description="Helical" evidence="8">
    <location>
        <begin position="42"/>
        <end position="61"/>
    </location>
</feature>
<gene>
    <name evidence="10" type="ORF">SAMN04488134_104142</name>
</gene>
<dbReference type="PIRSF" id="PIRSF004925">
    <property type="entry name" value="HcaT"/>
    <property type="match status" value="1"/>
</dbReference>
<dbReference type="InterPro" id="IPR026032">
    <property type="entry name" value="HcaT-like"/>
</dbReference>
<feature type="transmembrane region" description="Helical" evidence="8">
    <location>
        <begin position="288"/>
        <end position="313"/>
    </location>
</feature>
<dbReference type="InterPro" id="IPR036259">
    <property type="entry name" value="MFS_trans_sf"/>
</dbReference>
<dbReference type="PANTHER" id="PTHR23522:SF10">
    <property type="entry name" value="3-PHENYLPROPIONIC ACID TRANSPORTER-RELATED"/>
    <property type="match status" value="1"/>
</dbReference>
<sequence length="382" mass="42294">MPEKHALVPLKMLLFCFHGANTMVVSFLPLLLTYRGLTGQEIGWVLAIGPAVSIFSQPFWGFMSDKYQTVQKVLITTSIGLVISSAVFFQMRTLTLIFALAVAFYFFSSAIGPLADSLSQRRAAALGVSFGAIRTWGSIGFALSSLLVGELLGWFGIQYLVIPYVIMASLVLIVSLRLTDMKVETKPVQLSDIKVLLKDKRLLAYLAVLLLVTITHRTNDNFIGLFISSLGGRDNLVGWAWFMGVASEAAVFMFAGKWYQKYHPLIFMAFAGMLYGLRWLSYGFVSDPLIIVLLQVLHGVCFGVFYLAAFQYVTRLIPKQLQATGHLMFMTFFFGISGIIGALGGGYLLEQFGGSVLYLTMGVMALVGALLIVVYHTWMQRR</sequence>
<dbReference type="OrthoDB" id="1650886at2"/>
<evidence type="ECO:0000313" key="11">
    <source>
        <dbReference type="Proteomes" id="UP000199300"/>
    </source>
</evidence>
<feature type="transmembrane region" description="Helical" evidence="8">
    <location>
        <begin position="97"/>
        <end position="115"/>
    </location>
</feature>
<feature type="transmembrane region" description="Helical" evidence="8">
    <location>
        <begin position="325"/>
        <end position="349"/>
    </location>
</feature>
<dbReference type="GO" id="GO:0030395">
    <property type="term" value="F:lactose binding"/>
    <property type="evidence" value="ECO:0007669"/>
    <property type="project" value="TreeGrafter"/>
</dbReference>
<evidence type="ECO:0000256" key="2">
    <source>
        <dbReference type="ARBA" id="ARBA00022448"/>
    </source>
</evidence>
<feature type="domain" description="Major facilitator superfamily associated" evidence="9">
    <location>
        <begin position="9"/>
        <end position="358"/>
    </location>
</feature>
<comment type="subcellular location">
    <subcellularLocation>
        <location evidence="1">Cell inner membrane</location>
        <topology evidence="1">Multi-pass membrane protein</topology>
    </subcellularLocation>
</comment>
<evidence type="ECO:0000256" key="1">
    <source>
        <dbReference type="ARBA" id="ARBA00004429"/>
    </source>
</evidence>
<dbReference type="Pfam" id="PF12832">
    <property type="entry name" value="MFS_1_like"/>
    <property type="match status" value="1"/>
</dbReference>
<feature type="transmembrane region" description="Helical" evidence="8">
    <location>
        <begin position="161"/>
        <end position="179"/>
    </location>
</feature>
<keyword evidence="4" id="KW-0997">Cell inner membrane</keyword>
<keyword evidence="2" id="KW-0813">Transport</keyword>
<dbReference type="GO" id="GO:0005886">
    <property type="term" value="C:plasma membrane"/>
    <property type="evidence" value="ECO:0007669"/>
    <property type="project" value="UniProtKB-SubCell"/>
</dbReference>
<dbReference type="STRING" id="872970.SAMN04488134_104142"/>
<evidence type="ECO:0000256" key="5">
    <source>
        <dbReference type="ARBA" id="ARBA00022692"/>
    </source>
</evidence>
<evidence type="ECO:0000256" key="7">
    <source>
        <dbReference type="ARBA" id="ARBA00023136"/>
    </source>
</evidence>
<feature type="transmembrane region" description="Helical" evidence="8">
    <location>
        <begin position="262"/>
        <end position="282"/>
    </location>
</feature>
<feature type="transmembrane region" description="Helical" evidence="8">
    <location>
        <begin position="73"/>
        <end position="91"/>
    </location>
</feature>
<dbReference type="GO" id="GO:0015528">
    <property type="term" value="F:lactose:proton symporter activity"/>
    <property type="evidence" value="ECO:0007669"/>
    <property type="project" value="TreeGrafter"/>
</dbReference>
<dbReference type="Proteomes" id="UP000199300">
    <property type="component" value="Unassembled WGS sequence"/>
</dbReference>
<dbReference type="EMBL" id="FODJ01000004">
    <property type="protein sequence ID" value="SEO16236.1"/>
    <property type="molecule type" value="Genomic_DNA"/>
</dbReference>
<dbReference type="InterPro" id="IPR024989">
    <property type="entry name" value="MFS_assoc_dom"/>
</dbReference>
<organism evidence="10 11">
    <name type="scientific">Amphibacillus marinus</name>
    <dbReference type="NCBI Taxonomy" id="872970"/>
    <lineage>
        <taxon>Bacteria</taxon>
        <taxon>Bacillati</taxon>
        <taxon>Bacillota</taxon>
        <taxon>Bacilli</taxon>
        <taxon>Bacillales</taxon>
        <taxon>Bacillaceae</taxon>
        <taxon>Amphibacillus</taxon>
    </lineage>
</organism>
<evidence type="ECO:0000313" key="10">
    <source>
        <dbReference type="EMBL" id="SEO16236.1"/>
    </source>
</evidence>